<evidence type="ECO:0000313" key="7">
    <source>
        <dbReference type="Proteomes" id="UP000019376"/>
    </source>
</evidence>
<dbReference type="EMBL" id="KB644412">
    <property type="protein sequence ID" value="EPS30633.1"/>
    <property type="molecule type" value="Genomic_DNA"/>
</dbReference>
<keyword evidence="3" id="KW-0274">FAD</keyword>
<evidence type="ECO:0000256" key="2">
    <source>
        <dbReference type="ARBA" id="ARBA00022630"/>
    </source>
</evidence>
<dbReference type="GO" id="GO:0071949">
    <property type="term" value="F:FAD binding"/>
    <property type="evidence" value="ECO:0007669"/>
    <property type="project" value="InterPro"/>
</dbReference>
<dbReference type="eggNOG" id="ENOG502QVGN">
    <property type="taxonomic scope" value="Eukaryota"/>
</dbReference>
<dbReference type="AlphaFoldDB" id="S8AWH2"/>
<dbReference type="HOGENOM" id="CLU_018354_10_1_1"/>
<dbReference type="InterPro" id="IPR006094">
    <property type="entry name" value="Oxid_FAD_bind_N"/>
</dbReference>
<dbReference type="InterPro" id="IPR016169">
    <property type="entry name" value="FAD-bd_PCMH_sub2"/>
</dbReference>
<dbReference type="PROSITE" id="PS51387">
    <property type="entry name" value="FAD_PCMH"/>
    <property type="match status" value="1"/>
</dbReference>
<proteinExistence type="inferred from homology"/>
<dbReference type="OrthoDB" id="407275at2759"/>
<dbReference type="PANTHER" id="PTHR42973">
    <property type="entry name" value="BINDING OXIDOREDUCTASE, PUTATIVE (AFU_ORTHOLOGUE AFUA_1G17690)-RELATED"/>
    <property type="match status" value="1"/>
</dbReference>
<feature type="domain" description="FAD-binding PCMH-type" evidence="5">
    <location>
        <begin position="44"/>
        <end position="217"/>
    </location>
</feature>
<dbReference type="InterPro" id="IPR012951">
    <property type="entry name" value="BBE"/>
</dbReference>
<dbReference type="SUPFAM" id="SSF56176">
    <property type="entry name" value="FAD-binding/transporter-associated domain-like"/>
    <property type="match status" value="1"/>
</dbReference>
<dbReference type="InterPro" id="IPR050416">
    <property type="entry name" value="FAD-linked_Oxidoreductase"/>
</dbReference>
<gene>
    <name evidence="6" type="ORF">PDE_05585</name>
</gene>
<keyword evidence="4" id="KW-0560">Oxidoreductase</keyword>
<evidence type="ECO:0000313" key="6">
    <source>
        <dbReference type="EMBL" id="EPS30633.1"/>
    </source>
</evidence>
<keyword evidence="7" id="KW-1185">Reference proteome</keyword>
<keyword evidence="2" id="KW-0285">Flavoprotein</keyword>
<sequence length="485" mass="52716">MGNAHSLPGQDCLLDAVGHKTSLVTFRNDAFYHFKAPSLYNLNFPVKPIAVTFPENSEQIARIVQCASRHSLKVQARSGGHSYGNYGLGGEDGMIVVDLKHLQEFSVDPVTHVATVGSGTLLGDLHSRLYHASQRAVAHGACLNVGIGGHATIGGLGTMSRQWGMALDHIREAEVVLANGKIITASATQNPDVLFAIKGAAASFGIVTKFRLNTHPAPTQAVQYSYTLNVGTTAERAQLFADWQQFIFTKNLTRRVSSELVVFEHGILLSGTFFGTRDEWMALEKELNFPAADKGALIILTDWLGMLVSRAEDLIQQVSGGVPCSFYAKSMSFTHPIPIQGVESLFTYLDSAIKGTPAWFIIFDLEAGAINEIPNNATAYAHREVVMWMQSYAVNLLGPVSSETKEFLAGVNSVIAASRPDVLYGAYPGYVDPLLENSQQAYWGDNLPRLQKIKSEIDPLDIFHNPQSVHVNPGRSSKAQTADSN</sequence>
<dbReference type="GO" id="GO:0016491">
    <property type="term" value="F:oxidoreductase activity"/>
    <property type="evidence" value="ECO:0007669"/>
    <property type="project" value="UniProtKB-KW"/>
</dbReference>
<dbReference type="Gene3D" id="3.30.465.10">
    <property type="match status" value="1"/>
</dbReference>
<protein>
    <recommendedName>
        <fullName evidence="5">FAD-binding PCMH-type domain-containing protein</fullName>
    </recommendedName>
</protein>
<comment type="similarity">
    <text evidence="1">Belongs to the oxygen-dependent FAD-linked oxidoreductase family.</text>
</comment>
<dbReference type="Proteomes" id="UP000019376">
    <property type="component" value="Unassembled WGS sequence"/>
</dbReference>
<accession>S8AWH2</accession>
<dbReference type="STRING" id="933388.S8AWH2"/>
<dbReference type="PANTHER" id="PTHR42973:SF17">
    <property type="entry name" value="OXIDASE, PUTATIVE (AFU_ORTHOLOGUE AFUA_6G14340)-RELATED"/>
    <property type="match status" value="1"/>
</dbReference>
<dbReference type="InterPro" id="IPR036318">
    <property type="entry name" value="FAD-bd_PCMH-like_sf"/>
</dbReference>
<dbReference type="Pfam" id="PF01565">
    <property type="entry name" value="FAD_binding_4"/>
    <property type="match status" value="1"/>
</dbReference>
<evidence type="ECO:0000256" key="1">
    <source>
        <dbReference type="ARBA" id="ARBA00005466"/>
    </source>
</evidence>
<evidence type="ECO:0000256" key="4">
    <source>
        <dbReference type="ARBA" id="ARBA00023002"/>
    </source>
</evidence>
<organism evidence="6 7">
    <name type="scientific">Penicillium oxalicum (strain 114-2 / CGMCC 5302)</name>
    <name type="common">Penicillium decumbens</name>
    <dbReference type="NCBI Taxonomy" id="933388"/>
    <lineage>
        <taxon>Eukaryota</taxon>
        <taxon>Fungi</taxon>
        <taxon>Dikarya</taxon>
        <taxon>Ascomycota</taxon>
        <taxon>Pezizomycotina</taxon>
        <taxon>Eurotiomycetes</taxon>
        <taxon>Eurotiomycetidae</taxon>
        <taxon>Eurotiales</taxon>
        <taxon>Aspergillaceae</taxon>
        <taxon>Penicillium</taxon>
    </lineage>
</organism>
<dbReference type="PhylomeDB" id="S8AWH2"/>
<dbReference type="Pfam" id="PF08031">
    <property type="entry name" value="BBE"/>
    <property type="match status" value="1"/>
</dbReference>
<reference evidence="6 7" key="1">
    <citation type="journal article" date="2013" name="PLoS ONE">
        <title>Genomic and secretomic analyses reveal unique features of the lignocellulolytic enzyme system of Penicillium decumbens.</title>
        <authorList>
            <person name="Liu G."/>
            <person name="Zhang L."/>
            <person name="Wei X."/>
            <person name="Zou G."/>
            <person name="Qin Y."/>
            <person name="Ma L."/>
            <person name="Li J."/>
            <person name="Zheng H."/>
            <person name="Wang S."/>
            <person name="Wang C."/>
            <person name="Xun L."/>
            <person name="Zhao G.-P."/>
            <person name="Zhou Z."/>
            <person name="Qu Y."/>
        </authorList>
    </citation>
    <scope>NUCLEOTIDE SEQUENCE [LARGE SCALE GENOMIC DNA]</scope>
    <source>
        <strain evidence="7">114-2 / CGMCC 5302</strain>
    </source>
</reference>
<dbReference type="InterPro" id="IPR016166">
    <property type="entry name" value="FAD-bd_PCMH"/>
</dbReference>
<dbReference type="Gene3D" id="3.40.462.20">
    <property type="match status" value="1"/>
</dbReference>
<evidence type="ECO:0000259" key="5">
    <source>
        <dbReference type="PROSITE" id="PS51387"/>
    </source>
</evidence>
<evidence type="ECO:0000256" key="3">
    <source>
        <dbReference type="ARBA" id="ARBA00022827"/>
    </source>
</evidence>
<name>S8AWH2_PENO1</name>